<dbReference type="CDD" id="cd00609">
    <property type="entry name" value="AAT_like"/>
    <property type="match status" value="1"/>
</dbReference>
<dbReference type="RefSeq" id="WP_227180981.1">
    <property type="nucleotide sequence ID" value="NZ_JAJBZT010000006.1"/>
</dbReference>
<dbReference type="InterPro" id="IPR015424">
    <property type="entry name" value="PyrdxlP-dep_Trfase"/>
</dbReference>
<dbReference type="PANTHER" id="PTHR46577:SF2">
    <property type="entry name" value="TRANSCRIPTIONAL REGULATORY PROTEIN"/>
    <property type="match status" value="1"/>
</dbReference>
<dbReference type="InterPro" id="IPR015422">
    <property type="entry name" value="PyrdxlP-dep_Trfase_small"/>
</dbReference>
<evidence type="ECO:0000259" key="7">
    <source>
        <dbReference type="PROSITE" id="PS50949"/>
    </source>
</evidence>
<evidence type="ECO:0000256" key="5">
    <source>
        <dbReference type="ARBA" id="ARBA00023125"/>
    </source>
</evidence>
<keyword evidence="3" id="KW-0663">Pyridoxal phosphate</keyword>
<keyword evidence="8" id="KW-0808">Transferase</keyword>
<dbReference type="Gene3D" id="1.10.10.10">
    <property type="entry name" value="Winged helix-like DNA-binding domain superfamily/Winged helix DNA-binding domain"/>
    <property type="match status" value="1"/>
</dbReference>
<dbReference type="CDD" id="cd07377">
    <property type="entry name" value="WHTH_GntR"/>
    <property type="match status" value="1"/>
</dbReference>
<evidence type="ECO:0000256" key="2">
    <source>
        <dbReference type="ARBA" id="ARBA00021531"/>
    </source>
</evidence>
<feature type="domain" description="HTH gntR-type" evidence="7">
    <location>
        <begin position="17"/>
        <end position="85"/>
    </location>
</feature>
<evidence type="ECO:0000313" key="9">
    <source>
        <dbReference type="Proteomes" id="UP001165395"/>
    </source>
</evidence>
<dbReference type="Gene3D" id="3.90.1150.10">
    <property type="entry name" value="Aspartate Aminotransferase, domain 1"/>
    <property type="match status" value="1"/>
</dbReference>
<dbReference type="InterPro" id="IPR015421">
    <property type="entry name" value="PyrdxlP-dep_Trfase_major"/>
</dbReference>
<evidence type="ECO:0000256" key="3">
    <source>
        <dbReference type="ARBA" id="ARBA00022898"/>
    </source>
</evidence>
<evidence type="ECO:0000256" key="4">
    <source>
        <dbReference type="ARBA" id="ARBA00023015"/>
    </source>
</evidence>
<reference evidence="8" key="1">
    <citation type="submission" date="2021-10" db="EMBL/GenBank/DDBJ databases">
        <title>The complete genome sequence of Leeia sp. TBRC 13508.</title>
        <authorList>
            <person name="Charoenyingcharoen P."/>
            <person name="Yukphan P."/>
        </authorList>
    </citation>
    <scope>NUCLEOTIDE SEQUENCE</scope>
    <source>
        <strain evidence="8">TBRC 13508</strain>
    </source>
</reference>
<dbReference type="InterPro" id="IPR036390">
    <property type="entry name" value="WH_DNA-bd_sf"/>
</dbReference>
<protein>
    <recommendedName>
        <fullName evidence="2">Putative 8-amino-7-oxononanoate synthase</fullName>
    </recommendedName>
</protein>
<dbReference type="PANTHER" id="PTHR46577">
    <property type="entry name" value="HTH-TYPE TRANSCRIPTIONAL REGULATORY PROTEIN GABR"/>
    <property type="match status" value="1"/>
</dbReference>
<dbReference type="Pfam" id="PF00392">
    <property type="entry name" value="GntR"/>
    <property type="match status" value="1"/>
</dbReference>
<dbReference type="Pfam" id="PF00155">
    <property type="entry name" value="Aminotran_1_2"/>
    <property type="match status" value="1"/>
</dbReference>
<keyword evidence="4" id="KW-0805">Transcription regulation</keyword>
<keyword evidence="9" id="KW-1185">Reference proteome</keyword>
<keyword evidence="6" id="KW-0804">Transcription</keyword>
<comment type="caution">
    <text evidence="8">The sequence shown here is derived from an EMBL/GenBank/DDBJ whole genome shotgun (WGS) entry which is preliminary data.</text>
</comment>
<dbReference type="PROSITE" id="PS50949">
    <property type="entry name" value="HTH_GNTR"/>
    <property type="match status" value="1"/>
</dbReference>
<keyword evidence="5" id="KW-0238">DNA-binding</keyword>
<organism evidence="8 9">
    <name type="scientific">Leeia speluncae</name>
    <dbReference type="NCBI Taxonomy" id="2884804"/>
    <lineage>
        <taxon>Bacteria</taxon>
        <taxon>Pseudomonadati</taxon>
        <taxon>Pseudomonadota</taxon>
        <taxon>Betaproteobacteria</taxon>
        <taxon>Neisseriales</taxon>
        <taxon>Leeiaceae</taxon>
        <taxon>Leeia</taxon>
    </lineage>
</organism>
<evidence type="ECO:0000313" key="8">
    <source>
        <dbReference type="EMBL" id="MCB6184168.1"/>
    </source>
</evidence>
<dbReference type="InterPro" id="IPR036388">
    <property type="entry name" value="WH-like_DNA-bd_sf"/>
</dbReference>
<keyword evidence="8" id="KW-0032">Aminotransferase</keyword>
<dbReference type="SUPFAM" id="SSF46785">
    <property type="entry name" value="Winged helix' DNA-binding domain"/>
    <property type="match status" value="1"/>
</dbReference>
<evidence type="ECO:0000256" key="1">
    <source>
        <dbReference type="ARBA" id="ARBA00005384"/>
    </source>
</evidence>
<evidence type="ECO:0000256" key="6">
    <source>
        <dbReference type="ARBA" id="ARBA00023163"/>
    </source>
</evidence>
<sequence length="476" mass="52963">MNKSLLPLLDLNPESNESLVSQIVNGLSNRISNRQLRPGSKAPSIRQFAQAHGISTFTVVEAYDRLVAKGFLQPRRGAGFFVADSAPKTDPVKPRLNESNVDSYWLLRNVYENAESGIHAGCGWLPTTWLDEEALQKGLRQAARSTDRIVKYGHPKGYAPLRETISRHLQELEIEVGTEQVLLTLGASQALDLVTRRLTVTGDTVLVDDPGYSNLMSALRLRGLKLIGVPMTPSGPDIQALTNILATHRPKLYFTNTQLQNPTGASYSPATAYRVLQLAAQYDFKIVEDNVSSDLVPGRQQTLASMDQLKQVVYIGSFSKSIAPGLRVGFIAAEKGLLEELVYHKLVSGMATPELNETLVHGILTEGHHRKHLEQLKEKLGRAQEKTARRLEEAGFELFHEPGAGMFLWAKCKKTAIDPLILSQLAVSKDILLAPGYLFRPDQSNTPWLRFNVAYCDNDRLFQFFNEVFARDFIIT</sequence>
<dbReference type="EMBL" id="JAJBZT010000006">
    <property type="protein sequence ID" value="MCB6184168.1"/>
    <property type="molecule type" value="Genomic_DNA"/>
</dbReference>
<accession>A0ABS8D806</accession>
<comment type="similarity">
    <text evidence="1">In the C-terminal section; belongs to the class-I pyridoxal-phosphate-dependent aminotransferase family.</text>
</comment>
<dbReference type="InterPro" id="IPR000524">
    <property type="entry name" value="Tscrpt_reg_HTH_GntR"/>
</dbReference>
<dbReference type="InterPro" id="IPR051446">
    <property type="entry name" value="HTH_trans_reg/aminotransferase"/>
</dbReference>
<dbReference type="Gene3D" id="3.40.640.10">
    <property type="entry name" value="Type I PLP-dependent aspartate aminotransferase-like (Major domain)"/>
    <property type="match status" value="1"/>
</dbReference>
<name>A0ABS8D806_9NEIS</name>
<dbReference type="InterPro" id="IPR004839">
    <property type="entry name" value="Aminotransferase_I/II_large"/>
</dbReference>
<proteinExistence type="inferred from homology"/>
<dbReference type="GO" id="GO:0008483">
    <property type="term" value="F:transaminase activity"/>
    <property type="evidence" value="ECO:0007669"/>
    <property type="project" value="UniProtKB-KW"/>
</dbReference>
<dbReference type="SUPFAM" id="SSF53383">
    <property type="entry name" value="PLP-dependent transferases"/>
    <property type="match status" value="1"/>
</dbReference>
<dbReference type="SMART" id="SM00345">
    <property type="entry name" value="HTH_GNTR"/>
    <property type="match status" value="1"/>
</dbReference>
<dbReference type="Proteomes" id="UP001165395">
    <property type="component" value="Unassembled WGS sequence"/>
</dbReference>
<gene>
    <name evidence="8" type="ORF">LIN78_11480</name>
</gene>